<dbReference type="EMBL" id="JAGJCB010000004">
    <property type="protein sequence ID" value="MBP0903512.1"/>
    <property type="molecule type" value="Genomic_DNA"/>
</dbReference>
<proteinExistence type="predicted"/>
<dbReference type="GO" id="GO:0016787">
    <property type="term" value="F:hydrolase activity"/>
    <property type="evidence" value="ECO:0007669"/>
    <property type="project" value="UniProtKB-KW"/>
</dbReference>
<keyword evidence="2" id="KW-1185">Reference proteome</keyword>
<dbReference type="RefSeq" id="WP_209653824.1">
    <property type="nucleotide sequence ID" value="NZ_JAGJCB010000004.1"/>
</dbReference>
<reference evidence="1 2" key="1">
    <citation type="submission" date="2021-04" db="EMBL/GenBank/DDBJ databases">
        <title>Mariniflexile gromovii gen. nov., sp. nov., a gliding bacterium isolated from the sea urchin Strongylocentrotus intermedius.</title>
        <authorList>
            <person name="Ko S."/>
            <person name="Le V."/>
            <person name="Ahn C.-Y."/>
            <person name="Oh H.-M."/>
        </authorList>
    </citation>
    <scope>NUCLEOTIDE SEQUENCE [LARGE SCALE GENOMIC DNA]</scope>
    <source>
        <strain evidence="1 2">KCTC 12570</strain>
    </source>
</reference>
<dbReference type="Proteomes" id="UP000670776">
    <property type="component" value="Unassembled WGS sequence"/>
</dbReference>
<dbReference type="Gene3D" id="3.20.20.80">
    <property type="entry name" value="Glycosidases"/>
    <property type="match status" value="1"/>
</dbReference>
<sequence length="335" mass="39367">MKIILRVGLFFMICSCAMMPNKPEKINGVSFVASRDSINDTHIKPLLNIHANYAAIMPFGFIRELSHPEIMFNTNRQWFGETKVGVKQYVESLKKHHISIMIKPQIWVRRGEFTGGIKMTSEADWKVLEVSYSQFILEYAKVAQEVKAEIFCVGTELETFIDNRPEYWKQLISEIRKVYKGKLTYAANWNEYDRTPFWEQLDYIGMDAYFPVSDEQTPTVEACRKGWLKHKPTIKAFSEKYNKPILFAEYGYRSVDFAGKEPWRSDRDMNALNLEAQTNTMQVLFEEFWDEPWFAGGFVWKWFHNHEKSGGLYDDRFTPQNKPVEALIQAQYSKY</sequence>
<evidence type="ECO:0000313" key="2">
    <source>
        <dbReference type="Proteomes" id="UP000670776"/>
    </source>
</evidence>
<name>A0ABS4BSE4_9FLAO</name>
<dbReference type="CDD" id="cd19608">
    <property type="entry name" value="GH113_mannanase-like"/>
    <property type="match status" value="1"/>
</dbReference>
<protein>
    <submittedName>
        <fullName evidence="1">Glycoside hydrolase</fullName>
    </submittedName>
</protein>
<dbReference type="InterPro" id="IPR055151">
    <property type="entry name" value="GH113"/>
</dbReference>
<evidence type="ECO:0000313" key="1">
    <source>
        <dbReference type="EMBL" id="MBP0903512.1"/>
    </source>
</evidence>
<comment type="caution">
    <text evidence="1">The sequence shown here is derived from an EMBL/GenBank/DDBJ whole genome shotgun (WGS) entry which is preliminary data.</text>
</comment>
<gene>
    <name evidence="1" type="ORF">J8H85_06705</name>
</gene>
<dbReference type="Pfam" id="PF22612">
    <property type="entry name" value="GH113"/>
    <property type="match status" value="1"/>
</dbReference>
<dbReference type="InterPro" id="IPR017853">
    <property type="entry name" value="GH"/>
</dbReference>
<organism evidence="1 2">
    <name type="scientific">Mariniflexile gromovii</name>
    <dbReference type="NCBI Taxonomy" id="362523"/>
    <lineage>
        <taxon>Bacteria</taxon>
        <taxon>Pseudomonadati</taxon>
        <taxon>Bacteroidota</taxon>
        <taxon>Flavobacteriia</taxon>
        <taxon>Flavobacteriales</taxon>
        <taxon>Flavobacteriaceae</taxon>
        <taxon>Mariniflexile</taxon>
    </lineage>
</organism>
<accession>A0ABS4BSE4</accession>
<keyword evidence="1" id="KW-0378">Hydrolase</keyword>
<dbReference type="SUPFAM" id="SSF51445">
    <property type="entry name" value="(Trans)glycosidases"/>
    <property type="match status" value="1"/>
</dbReference>